<dbReference type="InterPro" id="IPR011004">
    <property type="entry name" value="Trimer_LpxA-like_sf"/>
</dbReference>
<dbReference type="InterPro" id="IPR024688">
    <property type="entry name" value="Mac_dom"/>
</dbReference>
<evidence type="ECO:0000259" key="3">
    <source>
        <dbReference type="SMART" id="SM01266"/>
    </source>
</evidence>
<comment type="similarity">
    <text evidence="1">Belongs to the transferase hexapeptide repeat family.</text>
</comment>
<organism evidence="4 5">
    <name type="scientific">Penicillium salamii</name>
    <dbReference type="NCBI Taxonomy" id="1612424"/>
    <lineage>
        <taxon>Eukaryota</taxon>
        <taxon>Fungi</taxon>
        <taxon>Dikarya</taxon>
        <taxon>Ascomycota</taxon>
        <taxon>Pezizomycotina</taxon>
        <taxon>Eurotiomycetes</taxon>
        <taxon>Eurotiomycetidae</taxon>
        <taxon>Eurotiales</taxon>
        <taxon>Aspergillaceae</taxon>
        <taxon>Penicillium</taxon>
    </lineage>
</organism>
<name>A0A9W4NUU2_9EURO</name>
<protein>
    <recommendedName>
        <fullName evidence="3">Maltose/galactoside acetyltransferase domain-containing protein</fullName>
    </recommendedName>
</protein>
<dbReference type="Proteomes" id="UP001152592">
    <property type="component" value="Unassembled WGS sequence"/>
</dbReference>
<comment type="caution">
    <text evidence="4">The sequence shown here is derived from an EMBL/GenBank/DDBJ whole genome shotgun (WGS) entry which is preliminary data.</text>
</comment>
<accession>A0A9W4NUU2</accession>
<evidence type="ECO:0000256" key="1">
    <source>
        <dbReference type="ARBA" id="ARBA00007274"/>
    </source>
</evidence>
<dbReference type="OrthoDB" id="2344312at2759"/>
<dbReference type="CDD" id="cd03357">
    <property type="entry name" value="LbH_MAT_GAT"/>
    <property type="match status" value="1"/>
</dbReference>
<dbReference type="GO" id="GO:0008374">
    <property type="term" value="F:O-acyltransferase activity"/>
    <property type="evidence" value="ECO:0007669"/>
    <property type="project" value="TreeGrafter"/>
</dbReference>
<dbReference type="EMBL" id="CAJVPD010000271">
    <property type="protein sequence ID" value="CAG8413590.1"/>
    <property type="molecule type" value="Genomic_DNA"/>
</dbReference>
<dbReference type="GO" id="GO:0016407">
    <property type="term" value="F:acetyltransferase activity"/>
    <property type="evidence" value="ECO:0007669"/>
    <property type="project" value="InterPro"/>
</dbReference>
<dbReference type="SMART" id="SM01266">
    <property type="entry name" value="Mac"/>
    <property type="match status" value="1"/>
</dbReference>
<dbReference type="AlphaFoldDB" id="A0A9W4NUU2"/>
<dbReference type="InterPro" id="IPR051159">
    <property type="entry name" value="Hexapeptide_acetyltransf"/>
</dbReference>
<dbReference type="Pfam" id="PF14602">
    <property type="entry name" value="Hexapep_2"/>
    <property type="match status" value="1"/>
</dbReference>
<keyword evidence="2" id="KW-0808">Transferase</keyword>
<proteinExistence type="inferred from homology"/>
<evidence type="ECO:0000313" key="5">
    <source>
        <dbReference type="Proteomes" id="UP001152592"/>
    </source>
</evidence>
<feature type="domain" description="Maltose/galactoside acetyltransferase" evidence="3">
    <location>
        <begin position="11"/>
        <end position="65"/>
    </location>
</feature>
<reference evidence="4" key="1">
    <citation type="submission" date="2021-07" db="EMBL/GenBank/DDBJ databases">
        <authorList>
            <person name="Branca A.L. A."/>
        </authorList>
    </citation>
    <scope>NUCLEOTIDE SEQUENCE</scope>
</reference>
<dbReference type="InterPro" id="IPR001451">
    <property type="entry name" value="Hexapep"/>
</dbReference>
<dbReference type="PANTHER" id="PTHR23416:SF54">
    <property type="entry name" value="ACETYLTRANSFERASE, CYSE_LACA_LPXA_NODL FAMILY (AFU_ORTHOLOGUE AFUA_2G08430)-RELATED"/>
    <property type="match status" value="1"/>
</dbReference>
<gene>
    <name evidence="4" type="ORF">PSALAMII_LOCUS8958</name>
</gene>
<dbReference type="Pfam" id="PF12464">
    <property type="entry name" value="Mac"/>
    <property type="match status" value="1"/>
</dbReference>
<sequence>MLSNVEEKENLARMRRGELYFAFSPGLVAARRRCAGVVNRLNNSGELTRREIAAFWTEITGDDRPLPPPALTDEEDDAVLHEYPWVERPINIDYGTNIKVGSNVFINFNCTFLDTCLVSIGSRTLIGPNVSFFSGTHPTDPDLRNGTNGPEMGKPITIGSDCWIGGNATILPGVTIGDGCTVGAASMVTKDVPAYHVVAGNPARILRKVERTFKALQEAQ</sequence>
<evidence type="ECO:0000313" key="4">
    <source>
        <dbReference type="EMBL" id="CAG8413590.1"/>
    </source>
</evidence>
<dbReference type="PANTHER" id="PTHR23416">
    <property type="entry name" value="SIALIC ACID SYNTHASE-RELATED"/>
    <property type="match status" value="1"/>
</dbReference>
<evidence type="ECO:0000256" key="2">
    <source>
        <dbReference type="ARBA" id="ARBA00022679"/>
    </source>
</evidence>
<dbReference type="SUPFAM" id="SSF51161">
    <property type="entry name" value="Trimeric LpxA-like enzymes"/>
    <property type="match status" value="1"/>
</dbReference>
<dbReference type="Gene3D" id="2.160.10.10">
    <property type="entry name" value="Hexapeptide repeat proteins"/>
    <property type="match status" value="1"/>
</dbReference>